<evidence type="ECO:0000313" key="2">
    <source>
        <dbReference type="Proteomes" id="UP000284579"/>
    </source>
</evidence>
<accession>A0A414QML7</accession>
<sequence length="144" mass="16878">MNGYSPYYMPQMQSPYMQDQQVLQQRIDQLSQMQNQYKQPVQTQQPNVNWIQVNGVDGARNQIVQPGGTSWMMDNNAPRFYVKSVDNMGGVNFKAFEFKEIQPNEAPQPVTTDMDNRYVTREEFERFLSNIKAQTEEKGEMKHE</sequence>
<reference evidence="1 2" key="1">
    <citation type="submission" date="2018-08" db="EMBL/GenBank/DDBJ databases">
        <title>A genome reference for cultivated species of the human gut microbiota.</title>
        <authorList>
            <person name="Zou Y."/>
            <person name="Xue W."/>
            <person name="Luo G."/>
        </authorList>
    </citation>
    <scope>NUCLEOTIDE SEQUENCE [LARGE SCALE GENOMIC DNA]</scope>
    <source>
        <strain evidence="1 2">AM23-3</strain>
    </source>
</reference>
<dbReference type="EMBL" id="QRHO01000018">
    <property type="protein sequence ID" value="RHF82036.1"/>
    <property type="molecule type" value="Genomic_DNA"/>
</dbReference>
<dbReference type="AlphaFoldDB" id="A0A414QML7"/>
<name>A0A414QML7_9FIRM</name>
<dbReference type="Proteomes" id="UP000284579">
    <property type="component" value="Unassembled WGS sequence"/>
</dbReference>
<comment type="caution">
    <text evidence="1">The sequence shown here is derived from an EMBL/GenBank/DDBJ whole genome shotgun (WGS) entry which is preliminary data.</text>
</comment>
<protein>
    <submittedName>
        <fullName evidence="1">Uncharacterized protein</fullName>
    </submittedName>
</protein>
<organism evidence="1 2">
    <name type="scientific">Coprococcus comes</name>
    <dbReference type="NCBI Taxonomy" id="410072"/>
    <lineage>
        <taxon>Bacteria</taxon>
        <taxon>Bacillati</taxon>
        <taxon>Bacillota</taxon>
        <taxon>Clostridia</taxon>
        <taxon>Lachnospirales</taxon>
        <taxon>Lachnospiraceae</taxon>
        <taxon>Coprococcus</taxon>
    </lineage>
</organism>
<evidence type="ECO:0000313" key="1">
    <source>
        <dbReference type="EMBL" id="RHF82036.1"/>
    </source>
</evidence>
<dbReference type="RefSeq" id="WP_118199331.1">
    <property type="nucleotide sequence ID" value="NZ_QRHO01000018.1"/>
</dbReference>
<gene>
    <name evidence="1" type="ORF">DW656_12175</name>
</gene>
<proteinExistence type="predicted"/>